<keyword evidence="4" id="KW-1185">Reference proteome</keyword>
<evidence type="ECO:0000313" key="2">
    <source>
        <dbReference type="EMBL" id="CAI9972672.1"/>
    </source>
</evidence>
<proteinExistence type="predicted"/>
<accession>A0AA86V1L0</accession>
<name>A0AA86V1L0_9EUKA</name>
<dbReference type="EMBL" id="CATOUU010001114">
    <property type="protein sequence ID" value="CAI9972672.1"/>
    <property type="molecule type" value="Genomic_DNA"/>
</dbReference>
<keyword evidence="1" id="KW-1133">Transmembrane helix</keyword>
<comment type="caution">
    <text evidence="2">The sequence shown here is derived from an EMBL/GenBank/DDBJ whole genome shotgun (WGS) entry which is preliminary data.</text>
</comment>
<keyword evidence="1" id="KW-0472">Membrane</keyword>
<reference evidence="2" key="1">
    <citation type="submission" date="2023-06" db="EMBL/GenBank/DDBJ databases">
        <authorList>
            <person name="Kurt Z."/>
        </authorList>
    </citation>
    <scope>NUCLEOTIDE SEQUENCE</scope>
</reference>
<dbReference type="AlphaFoldDB" id="A0AA86V1L0"/>
<feature type="transmembrane region" description="Helical" evidence="1">
    <location>
        <begin position="111"/>
        <end position="130"/>
    </location>
</feature>
<evidence type="ECO:0000313" key="3">
    <source>
        <dbReference type="EMBL" id="CAL6024605.1"/>
    </source>
</evidence>
<gene>
    <name evidence="3" type="ORF">HINF_LOCUS29696</name>
    <name evidence="2" type="ORF">HINF_LOCUS60317</name>
</gene>
<sequence>MIMYQLDKDKATALECIFIFYYFRKLIIVDCTQLKQLVSIFWAGVKGVHVTNNIQSRDSSSSRYGSQNSKMQLTLIIAVTVLNLSQTCNSSRQQCSTLQTYFKAQQKLQKFLIYIILYNRYWLFLISSIVQKQNIKFVYK</sequence>
<dbReference type="Proteomes" id="UP001642409">
    <property type="component" value="Unassembled WGS sequence"/>
</dbReference>
<evidence type="ECO:0000256" key="1">
    <source>
        <dbReference type="SAM" id="Phobius"/>
    </source>
</evidence>
<protein>
    <submittedName>
        <fullName evidence="3">Hypothetical_protein</fullName>
    </submittedName>
</protein>
<keyword evidence="1" id="KW-0812">Transmembrane</keyword>
<evidence type="ECO:0000313" key="4">
    <source>
        <dbReference type="Proteomes" id="UP001642409"/>
    </source>
</evidence>
<organism evidence="2">
    <name type="scientific">Hexamita inflata</name>
    <dbReference type="NCBI Taxonomy" id="28002"/>
    <lineage>
        <taxon>Eukaryota</taxon>
        <taxon>Metamonada</taxon>
        <taxon>Diplomonadida</taxon>
        <taxon>Hexamitidae</taxon>
        <taxon>Hexamitinae</taxon>
        <taxon>Hexamita</taxon>
    </lineage>
</organism>
<dbReference type="EMBL" id="CAXDID020000096">
    <property type="protein sequence ID" value="CAL6024605.1"/>
    <property type="molecule type" value="Genomic_DNA"/>
</dbReference>
<reference evidence="3 4" key="2">
    <citation type="submission" date="2024-07" db="EMBL/GenBank/DDBJ databases">
        <authorList>
            <person name="Akdeniz Z."/>
        </authorList>
    </citation>
    <scope>NUCLEOTIDE SEQUENCE [LARGE SCALE GENOMIC DNA]</scope>
</reference>